<protein>
    <recommendedName>
        <fullName evidence="2">Tr-type G domain-containing protein</fullName>
    </recommendedName>
</protein>
<dbReference type="SUPFAM" id="SSF50447">
    <property type="entry name" value="Translation proteins"/>
    <property type="match status" value="1"/>
</dbReference>
<feature type="region of interest" description="Disordered" evidence="1">
    <location>
        <begin position="177"/>
        <end position="212"/>
    </location>
</feature>
<dbReference type="InterPro" id="IPR048876">
    <property type="entry name" value="BipA_C"/>
</dbReference>
<dbReference type="GO" id="GO:0045727">
    <property type="term" value="P:positive regulation of translation"/>
    <property type="evidence" value="ECO:0007669"/>
    <property type="project" value="TreeGrafter"/>
</dbReference>
<dbReference type="InterPro" id="IPR027417">
    <property type="entry name" value="P-loop_NTPase"/>
</dbReference>
<dbReference type="PRINTS" id="PR00315">
    <property type="entry name" value="ELONGATNFCT"/>
</dbReference>
<dbReference type="Gene3D" id="3.30.70.870">
    <property type="entry name" value="Elongation Factor G (Translational Gtpase), domain 3"/>
    <property type="match status" value="1"/>
</dbReference>
<feature type="compositionally biased region" description="Polar residues" evidence="1">
    <location>
        <begin position="1097"/>
        <end position="1109"/>
    </location>
</feature>
<dbReference type="Pfam" id="PF00009">
    <property type="entry name" value="GTP_EFTU"/>
    <property type="match status" value="1"/>
</dbReference>
<organism evidence="4">
    <name type="scientific">Volvox carteri f. nagariensis</name>
    <dbReference type="NCBI Taxonomy" id="3068"/>
    <lineage>
        <taxon>Eukaryota</taxon>
        <taxon>Viridiplantae</taxon>
        <taxon>Chlorophyta</taxon>
        <taxon>core chlorophytes</taxon>
        <taxon>Chlorophyceae</taxon>
        <taxon>CS clade</taxon>
        <taxon>Chlamydomonadales</taxon>
        <taxon>Volvocaceae</taxon>
        <taxon>Volvox</taxon>
    </lineage>
</organism>
<dbReference type="EMBL" id="GL378373">
    <property type="protein sequence ID" value="EFJ43352.1"/>
    <property type="molecule type" value="Genomic_DNA"/>
</dbReference>
<feature type="region of interest" description="Disordered" evidence="1">
    <location>
        <begin position="654"/>
        <end position="677"/>
    </location>
</feature>
<dbReference type="PANTHER" id="PTHR43512">
    <property type="entry name" value="TRANSLATION FACTOR GUF1-RELATED"/>
    <property type="match status" value="1"/>
</dbReference>
<keyword evidence="4" id="KW-1185">Reference proteome</keyword>
<dbReference type="PANTHER" id="PTHR43512:SF4">
    <property type="entry name" value="TRANSLATION FACTOR GUF1 HOMOLOG, CHLOROPLASTIC"/>
    <property type="match status" value="1"/>
</dbReference>
<dbReference type="Gene3D" id="3.40.50.300">
    <property type="entry name" value="P-loop containing nucleotide triphosphate hydrolases"/>
    <property type="match status" value="1"/>
</dbReference>
<dbReference type="eggNOG" id="KOG0462">
    <property type="taxonomic scope" value="Eukaryota"/>
</dbReference>
<dbReference type="FunFam" id="2.40.50.250:FF:000001">
    <property type="entry name" value="GTP-binding protein TypA"/>
    <property type="match status" value="1"/>
</dbReference>
<feature type="region of interest" description="Disordered" evidence="1">
    <location>
        <begin position="1087"/>
        <end position="1109"/>
    </location>
</feature>
<dbReference type="PROSITE" id="PS51722">
    <property type="entry name" value="G_TR_2"/>
    <property type="match status" value="1"/>
</dbReference>
<feature type="domain" description="Tr-type G" evidence="2">
    <location>
        <begin position="256"/>
        <end position="337"/>
    </location>
</feature>
<dbReference type="GO" id="GO:0043022">
    <property type="term" value="F:ribosome binding"/>
    <property type="evidence" value="ECO:0007669"/>
    <property type="project" value="TreeGrafter"/>
</dbReference>
<dbReference type="InterPro" id="IPR042116">
    <property type="entry name" value="TypA/BipA_C"/>
</dbReference>
<evidence type="ECO:0000259" key="2">
    <source>
        <dbReference type="PROSITE" id="PS51722"/>
    </source>
</evidence>
<feature type="region of interest" description="Disordered" evidence="1">
    <location>
        <begin position="591"/>
        <end position="622"/>
    </location>
</feature>
<dbReference type="KEGG" id="vcn:VOLCADRAFT_106835"/>
<dbReference type="OrthoDB" id="556207at2759"/>
<feature type="compositionally biased region" description="Polar residues" evidence="1">
    <location>
        <begin position="178"/>
        <end position="198"/>
    </location>
</feature>
<evidence type="ECO:0000313" key="3">
    <source>
        <dbReference type="EMBL" id="EFJ43352.1"/>
    </source>
</evidence>
<dbReference type="STRING" id="3068.D8UA23"/>
<dbReference type="Proteomes" id="UP000001058">
    <property type="component" value="Unassembled WGS sequence"/>
</dbReference>
<dbReference type="RefSeq" id="XP_002955499.1">
    <property type="nucleotide sequence ID" value="XM_002955453.1"/>
</dbReference>
<dbReference type="InterPro" id="IPR009000">
    <property type="entry name" value="Transl_B-barrel_sf"/>
</dbReference>
<gene>
    <name evidence="3" type="ORF">VOLCADRAFT_106835</name>
</gene>
<evidence type="ECO:0000256" key="1">
    <source>
        <dbReference type="SAM" id="MobiDB-lite"/>
    </source>
</evidence>
<dbReference type="SUPFAM" id="SSF52540">
    <property type="entry name" value="P-loop containing nucleoside triphosphate hydrolases"/>
    <property type="match status" value="1"/>
</dbReference>
<dbReference type="Pfam" id="PF21018">
    <property type="entry name" value="BipA_C"/>
    <property type="match status" value="1"/>
</dbReference>
<reference evidence="3 4" key="1">
    <citation type="journal article" date="2010" name="Science">
        <title>Genomic analysis of organismal complexity in the multicellular green alga Volvox carteri.</title>
        <authorList>
            <person name="Prochnik S.E."/>
            <person name="Umen J."/>
            <person name="Nedelcu A.M."/>
            <person name="Hallmann A."/>
            <person name="Miller S.M."/>
            <person name="Nishii I."/>
            <person name="Ferris P."/>
            <person name="Kuo A."/>
            <person name="Mitros T."/>
            <person name="Fritz-Laylin L.K."/>
            <person name="Hellsten U."/>
            <person name="Chapman J."/>
            <person name="Simakov O."/>
            <person name="Rensing S.A."/>
            <person name="Terry A."/>
            <person name="Pangilinan J."/>
            <person name="Kapitonov V."/>
            <person name="Jurka J."/>
            <person name="Salamov A."/>
            <person name="Shapiro H."/>
            <person name="Schmutz J."/>
            <person name="Grimwood J."/>
            <person name="Lindquist E."/>
            <person name="Lucas S."/>
            <person name="Grigoriev I.V."/>
            <person name="Schmitt R."/>
            <person name="Kirk D."/>
            <person name="Rokhsar D.S."/>
        </authorList>
    </citation>
    <scope>NUCLEOTIDE SEQUENCE [LARGE SCALE GENOMIC DNA]</scope>
    <source>
        <strain evidence="4">f. Nagariensis / Eve</strain>
    </source>
</reference>
<proteinExistence type="predicted"/>
<name>D8UA23_VOLCA</name>
<dbReference type="Gene3D" id="2.40.30.10">
    <property type="entry name" value="Translation factors"/>
    <property type="match status" value="1"/>
</dbReference>
<dbReference type="PROSITE" id="PS00301">
    <property type="entry name" value="G_TR_1"/>
    <property type="match status" value="1"/>
</dbReference>
<dbReference type="GO" id="GO:0005525">
    <property type="term" value="F:GTP binding"/>
    <property type="evidence" value="ECO:0007669"/>
    <property type="project" value="InterPro"/>
</dbReference>
<dbReference type="GO" id="GO:0003924">
    <property type="term" value="F:GTPase activity"/>
    <property type="evidence" value="ECO:0007669"/>
    <property type="project" value="InterPro"/>
</dbReference>
<evidence type="ECO:0000313" key="4">
    <source>
        <dbReference type="Proteomes" id="UP000001058"/>
    </source>
</evidence>
<dbReference type="InParanoid" id="D8UA23"/>
<dbReference type="InterPro" id="IPR006297">
    <property type="entry name" value="EF-4"/>
</dbReference>
<dbReference type="Gene3D" id="2.40.50.250">
    <property type="entry name" value="bipa protein"/>
    <property type="match status" value="1"/>
</dbReference>
<accession>D8UA23</accession>
<dbReference type="InterPro" id="IPR000795">
    <property type="entry name" value="T_Tr_GTP-bd_dom"/>
</dbReference>
<dbReference type="AlphaFoldDB" id="D8UA23"/>
<dbReference type="InterPro" id="IPR031157">
    <property type="entry name" value="G_TR_CS"/>
</dbReference>
<dbReference type="GeneID" id="9617348"/>
<sequence length="1109" mass="117448">MSLVLAGRPGLSAICRQPSALALFHAAAPLPQLLDDAISVLEAARLRNSGHVQTSISTATIRLRTTRGTPSSEQLLAFRSCVVTSADIQSILDFPRNVPGTPLTAGLRQLSAFNDIPVSHLTQAVPQPPIATTIPCYSLSVSQETCDPKKQLTCNGHSASPHPSFDRQMARRPHLQAQLPNPSPRQHSSSKGAKTTSWALHGSSFPSPLPRSTLLMSRRSTMPPDVRSLSTSTAVPAAASDADGADVAAAAVRDPSRIRNFAIIAHIDHGKTTLMDRLLAACGHGSSEDRAMDSHSLERERGITILAKVTSFTWGGFHINAVDTPGHADFGGEVERSSGNSGGGGGGMAPLLDAIVAHVPSPAGRGDLEGPFALRVAMIERDPYVGRIATGACRIASGKVRIGDKVDGFAFLGTDATSSAQPSFVPGWGLRGVVPLRTGGLGLQGGPLSLVGLSAPSLESPPLAPSEFFLGPGVVTGAAAGSAGPPVSRPFPLGVPAQVLFQANKEQAQQNRERGAAPRQHRAVAVGAVHHDEEDTEDDEEVYVPHRRNANASFNCSTQPPGITSETINEVAASVHATLTHQATPVSFQPMEISNNVYPPPKVSSKPRPAAATLQGSTATAAHQPSELVLRLNIDGPVLKRVIAAISEVDEATCENTSHSKEGLSGVPQPSPAPQQQHLAAAQVPALSQPTVQTAALSMQAPGPLSVAGCTSQPVLREMPSGVPYCVSGVTGAPPRSIQEINSVELQQLLLSNRPAADYFARKQLMFYFPQGALQLNGHEHPEFRSLRDHCADVNLITQRAMQRLGLVLVPTRTHLDTSASVDAKLLGEIDTRGVQVTMLPGTIHEFKLNLTQTLVVENTPLFDFLVGNEQMLPVADAITQYPTAQLHLFPNVIESPDYTISIPMTPALRRQSTGWERKQVSTTQHMQHLSLPAHPGPCTELRGGRSGGGRGVLVSIADGRATSYALGELQSRGTFFIGPGAEVYGGMVVGEHSRDDDLDVNPVKEKKTSNVRQVTAEEKVQLAAPRVMNLEDAIGYVAADELIEVTPAAVRIRKETLDAGHSTIPTTRTRCRAIMNASVCTESSSFPPKVIRPSGIPQSPYKTATAQQ</sequence>